<protein>
    <submittedName>
        <fullName evidence="1">Carbonyl reductase, putative</fullName>
    </submittedName>
</protein>
<proteinExistence type="predicted"/>
<dbReference type="Proteomes" id="UP000007800">
    <property type="component" value="Unassembled WGS sequence"/>
</dbReference>
<dbReference type="RefSeq" id="XP_002787193.1">
    <property type="nucleotide sequence ID" value="XM_002787147.1"/>
</dbReference>
<sequence>ISRLAPAIDGLVNNAGISYSGDIVGYEEAKLTMAINYYGAKRVTKAFYPLLRNTGVS</sequence>
<accession>C5K953</accession>
<evidence type="ECO:0000313" key="2">
    <source>
        <dbReference type="Proteomes" id="UP000007800"/>
    </source>
</evidence>
<reference evidence="1 2" key="1">
    <citation type="submission" date="2008-07" db="EMBL/GenBank/DDBJ databases">
        <authorList>
            <person name="El-Sayed N."/>
            <person name="Caler E."/>
            <person name="Inman J."/>
            <person name="Amedeo P."/>
            <person name="Hass B."/>
            <person name="Wortman J."/>
        </authorList>
    </citation>
    <scope>NUCLEOTIDE SEQUENCE [LARGE SCALE GENOMIC DNA]</scope>
    <source>
        <strain evidence="2">ATCC 50983 / TXsc</strain>
    </source>
</reference>
<dbReference type="AlphaFoldDB" id="C5K953"/>
<feature type="non-terminal residue" evidence="1">
    <location>
        <position position="57"/>
    </location>
</feature>
<organism evidence="2">
    <name type="scientific">Perkinsus marinus (strain ATCC 50983 / TXsc)</name>
    <dbReference type="NCBI Taxonomy" id="423536"/>
    <lineage>
        <taxon>Eukaryota</taxon>
        <taxon>Sar</taxon>
        <taxon>Alveolata</taxon>
        <taxon>Perkinsozoa</taxon>
        <taxon>Perkinsea</taxon>
        <taxon>Perkinsida</taxon>
        <taxon>Perkinsidae</taxon>
        <taxon>Perkinsus</taxon>
    </lineage>
</organism>
<dbReference type="OrthoDB" id="10262319at2759"/>
<dbReference type="GeneID" id="9049558"/>
<dbReference type="EMBL" id="GG671394">
    <property type="protein sequence ID" value="EER18989.1"/>
    <property type="molecule type" value="Genomic_DNA"/>
</dbReference>
<dbReference type="InParanoid" id="C5K953"/>
<name>C5K953_PERM5</name>
<gene>
    <name evidence="1" type="ORF">Pmar_PMAR010571</name>
</gene>
<dbReference type="Gene3D" id="3.40.50.720">
    <property type="entry name" value="NAD(P)-binding Rossmann-like Domain"/>
    <property type="match status" value="1"/>
</dbReference>
<dbReference type="SUPFAM" id="SSF51735">
    <property type="entry name" value="NAD(P)-binding Rossmann-fold domains"/>
    <property type="match status" value="1"/>
</dbReference>
<evidence type="ECO:0000313" key="1">
    <source>
        <dbReference type="EMBL" id="EER18989.1"/>
    </source>
</evidence>
<feature type="non-terminal residue" evidence="1">
    <location>
        <position position="1"/>
    </location>
</feature>
<dbReference type="InterPro" id="IPR036291">
    <property type="entry name" value="NAD(P)-bd_dom_sf"/>
</dbReference>
<keyword evidence="2" id="KW-1185">Reference proteome</keyword>